<protein>
    <submittedName>
        <fullName evidence="1">Uncharacterized protein</fullName>
    </submittedName>
</protein>
<organism evidence="1">
    <name type="scientific">Fervidicoccus fontis</name>
    <dbReference type="NCBI Taxonomy" id="683846"/>
    <lineage>
        <taxon>Archaea</taxon>
        <taxon>Thermoproteota</taxon>
        <taxon>Thermoprotei</taxon>
        <taxon>Fervidicoccales</taxon>
        <taxon>Fervidicoccaceae</taxon>
        <taxon>Fervidicoccus</taxon>
    </lineage>
</organism>
<gene>
    <name evidence="1" type="ORF">ENO04_02655</name>
</gene>
<dbReference type="EMBL" id="DSDY01000090">
    <property type="protein sequence ID" value="HDS10512.1"/>
    <property type="molecule type" value="Genomic_DNA"/>
</dbReference>
<proteinExistence type="predicted"/>
<comment type="caution">
    <text evidence="1">The sequence shown here is derived from an EMBL/GenBank/DDBJ whole genome shotgun (WGS) entry which is preliminary data.</text>
</comment>
<reference evidence="1" key="1">
    <citation type="journal article" date="2020" name="mSystems">
        <title>Genome- and Community-Level Interaction Insights into Carbon Utilization and Element Cycling Functions of Hydrothermarchaeota in Hydrothermal Sediment.</title>
        <authorList>
            <person name="Zhou Z."/>
            <person name="Liu Y."/>
            <person name="Xu W."/>
            <person name="Pan J."/>
            <person name="Luo Z.H."/>
            <person name="Li M."/>
        </authorList>
    </citation>
    <scope>NUCLEOTIDE SEQUENCE [LARGE SCALE GENOMIC DNA]</scope>
    <source>
        <strain evidence="1">SpSt-123</strain>
    </source>
</reference>
<evidence type="ECO:0000313" key="1">
    <source>
        <dbReference type="EMBL" id="HDS10512.1"/>
    </source>
</evidence>
<dbReference type="AlphaFoldDB" id="A0A7C1II09"/>
<sequence>MSIGEPASKSDSAQQSEMSKWVQRMLKSAKQYHKLCPYFDKKTKQCFLSLGGKCDREGKFDTCPVFMKFLENKYNEYVSKGKIPPSDFLDVAL</sequence>
<name>A0A7C1II09_9CREN</name>
<accession>A0A7C1II09</accession>